<dbReference type="RefSeq" id="XP_013232389.1">
    <property type="nucleotide sequence ID" value="XM_013376935.1"/>
</dbReference>
<dbReference type="OrthoDB" id="269872at2759"/>
<dbReference type="VEuPathDB" id="ToxoDB:ETH_00002895"/>
<sequence>METIAEQNKYVGEFQLCRGAPTPEKIYKPEYFTLVSVEASRFIPYCCRSLASSKEVAALRLRETEELQQLRRQQSSLARQVRADKSMETAAKEAATAARYAAELRKVTTQRDALATAIKKQFKLIEVLKQQKAHLEAARWLQFTEEEFLRVVDAEGSHAHQQNQQA</sequence>
<gene>
    <name evidence="1" type="ORF">ETH_00002895</name>
</gene>
<dbReference type="GeneID" id="25249792"/>
<organism evidence="1 2">
    <name type="scientific">Eimeria tenella</name>
    <name type="common">Coccidian parasite</name>
    <dbReference type="NCBI Taxonomy" id="5802"/>
    <lineage>
        <taxon>Eukaryota</taxon>
        <taxon>Sar</taxon>
        <taxon>Alveolata</taxon>
        <taxon>Apicomplexa</taxon>
        <taxon>Conoidasida</taxon>
        <taxon>Coccidia</taxon>
        <taxon>Eucoccidiorida</taxon>
        <taxon>Eimeriorina</taxon>
        <taxon>Eimeriidae</taxon>
        <taxon>Eimeria</taxon>
    </lineage>
</organism>
<accession>U6KZ87</accession>
<name>U6KZ87_EIMTE</name>
<dbReference type="PANTHER" id="PTHR23313:SF0">
    <property type="entry name" value="TESTIS-EXPRESSED PROTEIN 9"/>
    <property type="match status" value="1"/>
</dbReference>
<dbReference type="Proteomes" id="UP000030747">
    <property type="component" value="Unassembled WGS sequence"/>
</dbReference>
<dbReference type="AlphaFoldDB" id="U6KZ87"/>
<evidence type="ECO:0000313" key="1">
    <source>
        <dbReference type="EMBL" id="CDJ41639.1"/>
    </source>
</evidence>
<dbReference type="VEuPathDB" id="ToxoDB:ETH2_1543900"/>
<protein>
    <submittedName>
        <fullName evidence="1">Uncharacterized protein</fullName>
    </submittedName>
</protein>
<evidence type="ECO:0000313" key="2">
    <source>
        <dbReference type="Proteomes" id="UP000030747"/>
    </source>
</evidence>
<reference evidence="1" key="2">
    <citation type="submission" date="2013-10" db="EMBL/GenBank/DDBJ databases">
        <authorList>
            <person name="Aslett M."/>
        </authorList>
    </citation>
    <scope>NUCLEOTIDE SEQUENCE [LARGE SCALE GENOMIC DNA]</scope>
    <source>
        <strain evidence="1">Houghton</strain>
    </source>
</reference>
<dbReference type="EMBL" id="HG675649">
    <property type="protein sequence ID" value="CDJ41639.1"/>
    <property type="molecule type" value="Genomic_DNA"/>
</dbReference>
<reference evidence="1" key="1">
    <citation type="submission" date="2013-10" db="EMBL/GenBank/DDBJ databases">
        <title>Genomic analysis of the causative agents of coccidiosis in chickens.</title>
        <authorList>
            <person name="Reid A.J."/>
            <person name="Blake D."/>
            <person name="Billington K."/>
            <person name="Browne H."/>
            <person name="Dunn M."/>
            <person name="Hung S."/>
            <person name="Kawahara F."/>
            <person name="Miranda-Saavedra D."/>
            <person name="Mourier T."/>
            <person name="Nagra H."/>
            <person name="Otto T.D."/>
            <person name="Rawlings N."/>
            <person name="Sanchez A."/>
            <person name="Sanders M."/>
            <person name="Subramaniam C."/>
            <person name="Tay Y."/>
            <person name="Dear P."/>
            <person name="Doerig C."/>
            <person name="Gruber A."/>
            <person name="Parkinson J."/>
            <person name="Shirley M."/>
            <person name="Wan K.L."/>
            <person name="Berriman M."/>
            <person name="Tomley F."/>
            <person name="Pain A."/>
        </authorList>
    </citation>
    <scope>NUCLEOTIDE SEQUENCE [LARGE SCALE GENOMIC DNA]</scope>
    <source>
        <strain evidence="1">Houghton</strain>
    </source>
</reference>
<keyword evidence="2" id="KW-1185">Reference proteome</keyword>
<dbReference type="PANTHER" id="PTHR23313">
    <property type="entry name" value="TSEC1-RELATED"/>
    <property type="match status" value="1"/>
</dbReference>
<proteinExistence type="predicted"/>